<dbReference type="OrthoDB" id="9798288at2"/>
<dbReference type="CDD" id="cd06121">
    <property type="entry name" value="cupin_YML079wp"/>
    <property type="match status" value="1"/>
</dbReference>
<reference evidence="2 3" key="1">
    <citation type="journal article" date="2017" name="Int. J. Syst. Evol. Microbiol.">
        <title>Bacillus notoginsengisoli sp. nov., a novel bacterium isolated from the rhizosphere of Panax notoginseng.</title>
        <authorList>
            <person name="Zhang M.Y."/>
            <person name="Cheng J."/>
            <person name="Cai Y."/>
            <person name="Zhang T.Y."/>
            <person name="Wu Y.Y."/>
            <person name="Manikprabhu D."/>
            <person name="Li W.J."/>
            <person name="Zhang Y.X."/>
        </authorList>
    </citation>
    <scope>NUCLEOTIDE SEQUENCE [LARGE SCALE GENOMIC DNA]</scope>
    <source>
        <strain evidence="2 3">JCM 30743</strain>
    </source>
</reference>
<comment type="caution">
    <text evidence="2">The sequence shown here is derived from an EMBL/GenBank/DDBJ whole genome shotgun (WGS) entry which is preliminary data.</text>
</comment>
<proteinExistence type="predicted"/>
<name>A0A417YZG0_9BACI</name>
<feature type="domain" description="DUF985" evidence="1">
    <location>
        <begin position="7"/>
        <end position="139"/>
    </location>
</feature>
<dbReference type="AlphaFoldDB" id="A0A417YZG0"/>
<dbReference type="Gene3D" id="2.60.120.10">
    <property type="entry name" value="Jelly Rolls"/>
    <property type="match status" value="1"/>
</dbReference>
<dbReference type="PANTHER" id="PTHR33387">
    <property type="entry name" value="RMLC-LIKE JELLY ROLL FOLD PROTEIN"/>
    <property type="match status" value="1"/>
</dbReference>
<dbReference type="Pfam" id="PF06172">
    <property type="entry name" value="Cupin_5"/>
    <property type="match status" value="1"/>
</dbReference>
<evidence type="ECO:0000313" key="3">
    <source>
        <dbReference type="Proteomes" id="UP000284416"/>
    </source>
</evidence>
<dbReference type="InterPro" id="IPR014710">
    <property type="entry name" value="RmlC-like_jellyroll"/>
</dbReference>
<accession>A0A417YZG0</accession>
<evidence type="ECO:0000313" key="2">
    <source>
        <dbReference type="EMBL" id="RHW43262.1"/>
    </source>
</evidence>
<dbReference type="PANTHER" id="PTHR33387:SF3">
    <property type="entry name" value="DUF985 DOMAIN-CONTAINING PROTEIN"/>
    <property type="match status" value="1"/>
</dbReference>
<sequence length="165" mass="19094">MTKHSAEYWINQLGLEPHPEGGFYKQSYKSGEEVPGRGRVLYTSIYFLMTTGNISHFHRLQSDELWYFHAGDSLSVHMIHENGEYEEVRLGLNLENGEVPQLLVPKNTIFGSSVLQEDAYALVGCMVSPGFEFEDFELFTQEELLRDYPQHEEVIRLMAYEKLPE</sequence>
<evidence type="ECO:0000259" key="1">
    <source>
        <dbReference type="Pfam" id="PF06172"/>
    </source>
</evidence>
<gene>
    <name evidence="2" type="ORF">D1B31_00870</name>
</gene>
<organism evidence="2 3">
    <name type="scientific">Neobacillus notoginsengisoli</name>
    <dbReference type="NCBI Taxonomy" id="1578198"/>
    <lineage>
        <taxon>Bacteria</taxon>
        <taxon>Bacillati</taxon>
        <taxon>Bacillota</taxon>
        <taxon>Bacilli</taxon>
        <taxon>Bacillales</taxon>
        <taxon>Bacillaceae</taxon>
        <taxon>Neobacillus</taxon>
    </lineage>
</organism>
<dbReference type="InterPro" id="IPR011051">
    <property type="entry name" value="RmlC_Cupin_sf"/>
</dbReference>
<dbReference type="SUPFAM" id="SSF51182">
    <property type="entry name" value="RmlC-like cupins"/>
    <property type="match status" value="1"/>
</dbReference>
<dbReference type="RefSeq" id="WP_118918870.1">
    <property type="nucleotide sequence ID" value="NZ_QWEG01000001.1"/>
</dbReference>
<dbReference type="InterPro" id="IPR039935">
    <property type="entry name" value="YML079W-like"/>
</dbReference>
<keyword evidence="3" id="KW-1185">Reference proteome</keyword>
<dbReference type="InterPro" id="IPR009327">
    <property type="entry name" value="Cupin_DUF985"/>
</dbReference>
<dbReference type="Proteomes" id="UP000284416">
    <property type="component" value="Unassembled WGS sequence"/>
</dbReference>
<protein>
    <submittedName>
        <fullName evidence="2">Cupin domain-containing protein</fullName>
    </submittedName>
</protein>
<dbReference type="EMBL" id="QWEG01000001">
    <property type="protein sequence ID" value="RHW43262.1"/>
    <property type="molecule type" value="Genomic_DNA"/>
</dbReference>